<reference evidence="8" key="1">
    <citation type="submission" date="2016-10" db="EMBL/GenBank/DDBJ databases">
        <authorList>
            <person name="Varghese N."/>
            <person name="Submissions S."/>
        </authorList>
    </citation>
    <scope>NUCLEOTIDE SEQUENCE [LARGE SCALE GENOMIC DNA]</scope>
    <source>
        <strain evidence="8">DSM 17934</strain>
    </source>
</reference>
<dbReference type="GO" id="GO:0008270">
    <property type="term" value="F:zinc ion binding"/>
    <property type="evidence" value="ECO:0007669"/>
    <property type="project" value="InterPro"/>
</dbReference>
<evidence type="ECO:0000256" key="3">
    <source>
        <dbReference type="ARBA" id="ARBA00022723"/>
    </source>
</evidence>
<dbReference type="OrthoDB" id="9790889at2"/>
<keyword evidence="7" id="KW-0223">Dioxygenase</keyword>
<dbReference type="AlphaFoldDB" id="A0A1H6XU30"/>
<comment type="similarity">
    <text evidence="2">Belongs to the DODA-type extradiol aromatic ring-opening dioxygenase family.</text>
</comment>
<sequence length="294" mass="32958">MNRKHFLGLLSLTPIIYAMKTVNELFSYKDILPNTAKMPVLFLGHGSPMNAIEENEFVAGFRNIAKTIPTPTAILCISAHWFTKGTKVTAMEMPQTIHDFGGFPKALFDVQYPAKGSPELALLTKELILPTEVELNHDWGLDHGAWSVIKHLYPEANIPIIQMSIDYSLSGQAHFDMAQKLESLRNKGILIIGSGNIVHNLRMVDWANFNKDNYGFDWAIEAREKINKNIIDGDFANLINYQKQGKAFDLAIPTPDHYLPLLYTLGLKNESENIQLFNDKLLAGSLSMTSIKIG</sequence>
<dbReference type="CDD" id="cd07363">
    <property type="entry name" value="45_DOPA_Dioxygenase"/>
    <property type="match status" value="1"/>
</dbReference>
<dbReference type="PANTHER" id="PTHR30096:SF0">
    <property type="entry name" value="4,5-DOPA DIOXYGENASE EXTRADIOL-LIKE PROTEIN"/>
    <property type="match status" value="1"/>
</dbReference>
<feature type="domain" description="Extradiol ring-cleavage dioxygenase class III enzyme subunit B" evidence="6">
    <location>
        <begin position="43"/>
        <end position="270"/>
    </location>
</feature>
<dbReference type="PIRSF" id="PIRSF006157">
    <property type="entry name" value="Doxgns_DODA"/>
    <property type="match status" value="1"/>
</dbReference>
<keyword evidence="8" id="KW-1185">Reference proteome</keyword>
<accession>A0A1H6XU30</accession>
<evidence type="ECO:0000313" key="8">
    <source>
        <dbReference type="Proteomes" id="UP000199702"/>
    </source>
</evidence>
<proteinExistence type="inferred from homology"/>
<keyword evidence="4" id="KW-0862">Zinc</keyword>
<evidence type="ECO:0000256" key="2">
    <source>
        <dbReference type="ARBA" id="ARBA00007581"/>
    </source>
</evidence>
<evidence type="ECO:0000256" key="1">
    <source>
        <dbReference type="ARBA" id="ARBA00001947"/>
    </source>
</evidence>
<dbReference type="Proteomes" id="UP000199702">
    <property type="component" value="Unassembled WGS sequence"/>
</dbReference>
<dbReference type="EMBL" id="FNYA01000010">
    <property type="protein sequence ID" value="SEJ32578.1"/>
    <property type="molecule type" value="Genomic_DNA"/>
</dbReference>
<evidence type="ECO:0000256" key="4">
    <source>
        <dbReference type="ARBA" id="ARBA00022833"/>
    </source>
</evidence>
<dbReference type="InterPro" id="IPR004183">
    <property type="entry name" value="Xdiol_dOase_suB"/>
</dbReference>
<dbReference type="GO" id="GO:0016702">
    <property type="term" value="F:oxidoreductase activity, acting on single donors with incorporation of molecular oxygen, incorporation of two atoms of oxygen"/>
    <property type="evidence" value="ECO:0007669"/>
    <property type="project" value="UniProtKB-ARBA"/>
</dbReference>
<protein>
    <submittedName>
        <fullName evidence="7">Aromatic ring-opening dioxygenase, catalytic subunit, LigB family</fullName>
    </submittedName>
</protein>
<comment type="cofactor">
    <cofactor evidence="1">
        <name>Zn(2+)</name>
        <dbReference type="ChEBI" id="CHEBI:29105"/>
    </cofactor>
</comment>
<name>A0A1H6XU30_9FLAO</name>
<dbReference type="PANTHER" id="PTHR30096">
    <property type="entry name" value="4,5-DOPA DIOXYGENASE EXTRADIOL-LIKE PROTEIN"/>
    <property type="match status" value="1"/>
</dbReference>
<dbReference type="GO" id="GO:0008198">
    <property type="term" value="F:ferrous iron binding"/>
    <property type="evidence" value="ECO:0007669"/>
    <property type="project" value="InterPro"/>
</dbReference>
<gene>
    <name evidence="7" type="ORF">SAMN05660918_0022</name>
</gene>
<evidence type="ECO:0000256" key="5">
    <source>
        <dbReference type="ARBA" id="ARBA00023002"/>
    </source>
</evidence>
<dbReference type="Gene3D" id="3.40.830.10">
    <property type="entry name" value="LigB-like"/>
    <property type="match status" value="1"/>
</dbReference>
<dbReference type="InterPro" id="IPR014436">
    <property type="entry name" value="Extradiol_dOase_DODA"/>
</dbReference>
<dbReference type="NCBIfam" id="NF007914">
    <property type="entry name" value="PRK10628.1"/>
    <property type="match status" value="1"/>
</dbReference>
<organism evidence="7 8">
    <name type="scientific">Flavobacterium terrigena</name>
    <dbReference type="NCBI Taxonomy" id="402734"/>
    <lineage>
        <taxon>Bacteria</taxon>
        <taxon>Pseudomonadati</taxon>
        <taxon>Bacteroidota</taxon>
        <taxon>Flavobacteriia</taxon>
        <taxon>Flavobacteriales</taxon>
        <taxon>Flavobacteriaceae</taxon>
        <taxon>Flavobacterium</taxon>
    </lineage>
</organism>
<evidence type="ECO:0000313" key="7">
    <source>
        <dbReference type="EMBL" id="SEJ32578.1"/>
    </source>
</evidence>
<keyword evidence="3" id="KW-0479">Metal-binding</keyword>
<evidence type="ECO:0000259" key="6">
    <source>
        <dbReference type="Pfam" id="PF02900"/>
    </source>
</evidence>
<keyword evidence="5" id="KW-0560">Oxidoreductase</keyword>
<dbReference type="SUPFAM" id="SSF53213">
    <property type="entry name" value="LigB-like"/>
    <property type="match status" value="1"/>
</dbReference>
<dbReference type="STRING" id="402734.SAMN05660918_0022"/>
<dbReference type="Pfam" id="PF02900">
    <property type="entry name" value="LigB"/>
    <property type="match status" value="1"/>
</dbReference>